<organism evidence="3">
    <name type="scientific">Chloropicon primus</name>
    <dbReference type="NCBI Taxonomy" id="1764295"/>
    <lineage>
        <taxon>Eukaryota</taxon>
        <taxon>Viridiplantae</taxon>
        <taxon>Chlorophyta</taxon>
        <taxon>Chloropicophyceae</taxon>
        <taxon>Chloropicales</taxon>
        <taxon>Chloropicaceae</taxon>
        <taxon>Chloropicon</taxon>
    </lineage>
</organism>
<name>A0A7S2T863_9CHLO</name>
<feature type="region of interest" description="Disordered" evidence="1">
    <location>
        <begin position="1"/>
        <end position="43"/>
    </location>
</feature>
<keyword evidence="2" id="KW-1133">Transmembrane helix</keyword>
<accession>A0A7S2T863</accession>
<sequence>MSLLRTWLSSESMSLRSSPSKKMDTFSDEDEEEDEGDAGARVVEERRLLKRTHSRSQSYPVEMERVLEGQRISSGSQHRKPAASSLRAWLRKRLRVLCATVFLALLPLITYTVALVVFGIVCSCQKTGVAPHAPCSLYDHWKMLRRHNIADLKTDTGISDKMNSFTLDRYVLKGKEEARSSRVLFIGIVKDAEESLGALTRDLDDLLEYFPHSVFQVCESCSKDNTRKVLRDWQRSHKQGRVSVPTASEWSRYSRWNKCRKRKDDMPDRGVYGLRERTLARLRNECMVYAMNHSQRYYDYMVTIDLDIARLDPKGVLDSFGAITWMKEEKSPWSTVCSNGKYLAGIYRDTYAHRTWVTDTSEHHLVVVKNAKWKGSIYRWVRDKFMHLKERELVASRVKDVSINEGTRKRLYEVNSCFGGLAIYDMHEVEQQECRYFGASHFWGKHSRPDCEHISFNACVAGRYKLNTTKNYHFSKTRLDDRYTVEVSRECGRHRRQGDCSQPLLNPRMQNWQGKASWKVNKSAQHIIVAFGYLMTILDLPLFMFSNDSLFVTSWVILYGALGALLYASIMLSFFVSKWRSRATP</sequence>
<feature type="compositionally biased region" description="Acidic residues" evidence="1">
    <location>
        <begin position="26"/>
        <end position="37"/>
    </location>
</feature>
<gene>
    <name evidence="3" type="ORF">CPRI1469_LOCUS9390</name>
</gene>
<keyword evidence="2" id="KW-0812">Transmembrane</keyword>
<feature type="transmembrane region" description="Helical" evidence="2">
    <location>
        <begin position="527"/>
        <end position="545"/>
    </location>
</feature>
<evidence type="ECO:0000313" key="3">
    <source>
        <dbReference type="EMBL" id="CAD9720518.1"/>
    </source>
</evidence>
<dbReference type="EMBL" id="HBHL01014283">
    <property type="protein sequence ID" value="CAD9720518.1"/>
    <property type="molecule type" value="Transcribed_RNA"/>
</dbReference>
<evidence type="ECO:0000256" key="1">
    <source>
        <dbReference type="SAM" id="MobiDB-lite"/>
    </source>
</evidence>
<reference evidence="3" key="1">
    <citation type="submission" date="2021-01" db="EMBL/GenBank/DDBJ databases">
        <authorList>
            <person name="Corre E."/>
            <person name="Pelletier E."/>
            <person name="Niang G."/>
            <person name="Scheremetjew M."/>
            <person name="Finn R."/>
            <person name="Kale V."/>
            <person name="Holt S."/>
            <person name="Cochrane G."/>
            <person name="Meng A."/>
            <person name="Brown T."/>
            <person name="Cohen L."/>
        </authorList>
    </citation>
    <scope>NUCLEOTIDE SEQUENCE</scope>
    <source>
        <strain evidence="3">CCMP1205</strain>
    </source>
</reference>
<dbReference type="AlphaFoldDB" id="A0A7S2T863"/>
<keyword evidence="2" id="KW-0472">Membrane</keyword>
<proteinExistence type="predicted"/>
<feature type="transmembrane region" description="Helical" evidence="2">
    <location>
        <begin position="96"/>
        <end position="121"/>
    </location>
</feature>
<evidence type="ECO:0000256" key="2">
    <source>
        <dbReference type="SAM" id="Phobius"/>
    </source>
</evidence>
<feature type="compositionally biased region" description="Low complexity" evidence="1">
    <location>
        <begin position="9"/>
        <end position="20"/>
    </location>
</feature>
<protein>
    <submittedName>
        <fullName evidence="3">Uncharacterized protein</fullName>
    </submittedName>
</protein>
<feature type="transmembrane region" description="Helical" evidence="2">
    <location>
        <begin position="557"/>
        <end position="576"/>
    </location>
</feature>